<evidence type="ECO:0000256" key="1">
    <source>
        <dbReference type="SAM" id="Phobius"/>
    </source>
</evidence>
<dbReference type="Proteomes" id="UP000265566">
    <property type="component" value="Chromosome 5"/>
</dbReference>
<keyword evidence="1" id="KW-0812">Transmembrane</keyword>
<proteinExistence type="predicted"/>
<keyword evidence="1" id="KW-0472">Membrane</keyword>
<accession>A0A396HUJ8</accession>
<dbReference type="AlphaFoldDB" id="A0A396HUJ8"/>
<name>A0A396HUJ8_MEDTR</name>
<sequence>MNAVQLQLQGRRRRRVVTRIITSSTLFFLGLFKKFSTMIFAATMYSSFVSYSITLFLFFLALHFNRFFSRWIISVYRSIPLYNI</sequence>
<comment type="caution">
    <text evidence="2">The sequence shown here is derived from an EMBL/GenBank/DDBJ whole genome shotgun (WGS) entry which is preliminary data.</text>
</comment>
<keyword evidence="1" id="KW-1133">Transmembrane helix</keyword>
<feature type="transmembrane region" description="Helical" evidence="1">
    <location>
        <begin position="38"/>
        <end position="62"/>
    </location>
</feature>
<evidence type="ECO:0008006" key="3">
    <source>
        <dbReference type="Google" id="ProtNLM"/>
    </source>
</evidence>
<protein>
    <recommendedName>
        <fullName evidence="3">Transmembrane protein</fullName>
    </recommendedName>
</protein>
<dbReference type="Gramene" id="rna32505">
    <property type="protein sequence ID" value="RHN57022.1"/>
    <property type="gene ID" value="gene32505"/>
</dbReference>
<evidence type="ECO:0000313" key="2">
    <source>
        <dbReference type="EMBL" id="RHN57022.1"/>
    </source>
</evidence>
<dbReference type="EMBL" id="PSQE01000005">
    <property type="protein sequence ID" value="RHN57022.1"/>
    <property type="molecule type" value="Genomic_DNA"/>
</dbReference>
<organism evidence="2">
    <name type="scientific">Medicago truncatula</name>
    <name type="common">Barrel medic</name>
    <name type="synonym">Medicago tribuloides</name>
    <dbReference type="NCBI Taxonomy" id="3880"/>
    <lineage>
        <taxon>Eukaryota</taxon>
        <taxon>Viridiplantae</taxon>
        <taxon>Streptophyta</taxon>
        <taxon>Embryophyta</taxon>
        <taxon>Tracheophyta</taxon>
        <taxon>Spermatophyta</taxon>
        <taxon>Magnoliopsida</taxon>
        <taxon>eudicotyledons</taxon>
        <taxon>Gunneridae</taxon>
        <taxon>Pentapetalae</taxon>
        <taxon>rosids</taxon>
        <taxon>fabids</taxon>
        <taxon>Fabales</taxon>
        <taxon>Fabaceae</taxon>
        <taxon>Papilionoideae</taxon>
        <taxon>50 kb inversion clade</taxon>
        <taxon>NPAAA clade</taxon>
        <taxon>Hologalegina</taxon>
        <taxon>IRL clade</taxon>
        <taxon>Trifolieae</taxon>
        <taxon>Medicago</taxon>
    </lineage>
</organism>
<reference evidence="2" key="1">
    <citation type="journal article" date="2018" name="Nat. Plants">
        <title>Whole-genome landscape of Medicago truncatula symbiotic genes.</title>
        <authorList>
            <person name="Pecrix Y."/>
            <person name="Gamas P."/>
            <person name="Carrere S."/>
        </authorList>
    </citation>
    <scope>NUCLEOTIDE SEQUENCE</scope>
    <source>
        <tissue evidence="2">Leaves</tissue>
    </source>
</reference>
<gene>
    <name evidence="2" type="ORF">MtrunA17_Chr5g0435831</name>
</gene>
<feature type="transmembrane region" description="Helical" evidence="1">
    <location>
        <begin position="16"/>
        <end position="32"/>
    </location>
</feature>